<dbReference type="EMBL" id="FM864216">
    <property type="protein sequence ID" value="CAT05344.1"/>
    <property type="molecule type" value="Genomic_DNA"/>
</dbReference>
<organism evidence="3 4">
    <name type="scientific">Mesomycoplasma conjunctivae (strain ATCC 25834 / NCTC 10147 / HRC/581)</name>
    <name type="common">Mycoplasma conjunctivae</name>
    <dbReference type="NCBI Taxonomy" id="572263"/>
    <lineage>
        <taxon>Bacteria</taxon>
        <taxon>Bacillati</taxon>
        <taxon>Mycoplasmatota</taxon>
        <taxon>Mycoplasmoidales</taxon>
        <taxon>Metamycoplasmataceae</taxon>
        <taxon>Mesomycoplasma</taxon>
    </lineage>
</organism>
<dbReference type="AlphaFoldDB" id="C5J781"/>
<evidence type="ECO:0000256" key="1">
    <source>
        <dbReference type="SAM" id="Coils"/>
    </source>
</evidence>
<keyword evidence="1" id="KW-0175">Coiled coil</keyword>
<proteinExistence type="predicted"/>
<reference evidence="4" key="1">
    <citation type="journal article" date="2009" name="BMC Bioinformatics">
        <title>The Mycoplasma conjunctivae genome sequencing, annotation and analysis.</title>
        <authorList>
            <person name="Calderon-Copete S.P."/>
            <person name="Wigger G."/>
            <person name="Wunderlin C."/>
            <person name="Schmidheini T."/>
            <person name="Frey J."/>
            <person name="Quail M.A."/>
            <person name="Falquet L."/>
        </authorList>
    </citation>
    <scope>NUCLEOTIDE SEQUENCE [LARGE SCALE GENOMIC DNA]</scope>
    <source>
        <strain evidence="4">ATCC 25834 / NCTC 10147 / HRC/581</strain>
    </source>
</reference>
<sequence>MTVVTIFVYKPIKKYLAAKKAFIQKNIDETIENNKKAALLEQQRSLELQEAQQIKQEINIKIQQEANEIIEKSRTLANLESKKILEDGKRAAQAFQEKVVLDNKKLVLEAAFNLATKFLQKQDAENKDNQEKLISELEKELG</sequence>
<dbReference type="HOGENOM" id="CLU_079215_4_3_14"/>
<keyword evidence="4" id="KW-1185">Reference proteome</keyword>
<accession>C5J781</accession>
<evidence type="ECO:0000256" key="2">
    <source>
        <dbReference type="SAM" id="MobiDB-lite"/>
    </source>
</evidence>
<dbReference type="Proteomes" id="UP000001491">
    <property type="component" value="Chromosome"/>
</dbReference>
<feature type="coiled-coil region" evidence="1">
    <location>
        <begin position="37"/>
        <end position="82"/>
    </location>
</feature>
<dbReference type="KEGG" id="mco:MCJ_006500"/>
<dbReference type="CDD" id="cd06503">
    <property type="entry name" value="ATP-synt_Fo_b"/>
    <property type="match status" value="1"/>
</dbReference>
<protein>
    <submittedName>
        <fullName evidence="3">Uncharacterized protein</fullName>
    </submittedName>
</protein>
<evidence type="ECO:0000313" key="4">
    <source>
        <dbReference type="Proteomes" id="UP000001491"/>
    </source>
</evidence>
<name>C5J781_MESCH</name>
<evidence type="ECO:0000313" key="3">
    <source>
        <dbReference type="EMBL" id="CAT05344.1"/>
    </source>
</evidence>
<feature type="region of interest" description="Disordered" evidence="2">
    <location>
        <begin position="123"/>
        <end position="142"/>
    </location>
</feature>
<gene>
    <name evidence="3" type="ordered locus">MCJ_006500</name>
</gene>